<dbReference type="STRING" id="45351.A7RN95"/>
<dbReference type="InterPro" id="IPR000276">
    <property type="entry name" value="GPCR_Rhodpsn"/>
</dbReference>
<dbReference type="PRINTS" id="PR00237">
    <property type="entry name" value="GPCRRHODOPSN"/>
</dbReference>
<dbReference type="SUPFAM" id="SSF81321">
    <property type="entry name" value="Family A G protein-coupled receptor-like"/>
    <property type="match status" value="1"/>
</dbReference>
<feature type="transmembrane region" description="Helical" evidence="9">
    <location>
        <begin position="245"/>
        <end position="263"/>
    </location>
</feature>
<feature type="transmembrane region" description="Helical" evidence="9">
    <location>
        <begin position="283"/>
        <end position="300"/>
    </location>
</feature>
<keyword evidence="7 8" id="KW-0807">Transducer</keyword>
<dbReference type="AlphaFoldDB" id="A7RN95"/>
<dbReference type="GO" id="GO:0016020">
    <property type="term" value="C:membrane"/>
    <property type="evidence" value="ECO:0007669"/>
    <property type="project" value="UniProtKB-SubCell"/>
</dbReference>
<dbReference type="PROSITE" id="PS00237">
    <property type="entry name" value="G_PROTEIN_RECEP_F1_1"/>
    <property type="match status" value="1"/>
</dbReference>
<evidence type="ECO:0000313" key="11">
    <source>
        <dbReference type="EMBL" id="EDO47025.1"/>
    </source>
</evidence>
<evidence type="ECO:0000256" key="1">
    <source>
        <dbReference type="ARBA" id="ARBA00004141"/>
    </source>
</evidence>
<dbReference type="eggNOG" id="KOG4219">
    <property type="taxonomic scope" value="Eukaryota"/>
</dbReference>
<dbReference type="PANTHER" id="PTHR45695:SF9">
    <property type="entry name" value="LEUCOKININ RECEPTOR"/>
    <property type="match status" value="1"/>
</dbReference>
<accession>A7RN95</accession>
<evidence type="ECO:0000256" key="7">
    <source>
        <dbReference type="ARBA" id="ARBA00023224"/>
    </source>
</evidence>
<proteinExistence type="inferred from homology"/>
<dbReference type="InterPro" id="IPR017452">
    <property type="entry name" value="GPCR_Rhodpsn_7TM"/>
</dbReference>
<feature type="domain" description="G-protein coupled receptors family 1 profile" evidence="10">
    <location>
        <begin position="44"/>
        <end position="297"/>
    </location>
</feature>
<reference evidence="11 12" key="1">
    <citation type="journal article" date="2007" name="Science">
        <title>Sea anemone genome reveals ancestral eumetazoan gene repertoire and genomic organization.</title>
        <authorList>
            <person name="Putnam N.H."/>
            <person name="Srivastava M."/>
            <person name="Hellsten U."/>
            <person name="Dirks B."/>
            <person name="Chapman J."/>
            <person name="Salamov A."/>
            <person name="Terry A."/>
            <person name="Shapiro H."/>
            <person name="Lindquist E."/>
            <person name="Kapitonov V.V."/>
            <person name="Jurka J."/>
            <person name="Genikhovich G."/>
            <person name="Grigoriev I.V."/>
            <person name="Lucas S.M."/>
            <person name="Steele R.E."/>
            <person name="Finnerty J.R."/>
            <person name="Technau U."/>
            <person name="Martindale M.Q."/>
            <person name="Rokhsar D.S."/>
        </authorList>
    </citation>
    <scope>NUCLEOTIDE SEQUENCE [LARGE SCALE GENOMIC DNA]</scope>
    <source>
        <strain evidence="12">CH2 X CH6</strain>
    </source>
</reference>
<keyword evidence="3 9" id="KW-1133">Transmembrane helix</keyword>
<evidence type="ECO:0000256" key="2">
    <source>
        <dbReference type="ARBA" id="ARBA00022692"/>
    </source>
</evidence>
<name>A7RN95_NEMVE</name>
<keyword evidence="4 8" id="KW-0297">G-protein coupled receptor</keyword>
<evidence type="ECO:0000256" key="8">
    <source>
        <dbReference type="RuleBase" id="RU000688"/>
    </source>
</evidence>
<comment type="similarity">
    <text evidence="8">Belongs to the G-protein coupled receptor 1 family.</text>
</comment>
<feature type="transmembrane region" description="Helical" evidence="9">
    <location>
        <begin position="31"/>
        <end position="54"/>
    </location>
</feature>
<sequence length="371" mass="41886">MLDVGTSQQVNASSNSTFHGDQARSALPLLYTAYIIIMVVSMVTNSLMVYIVYWRMRSRSPTSSQFASMAIADLITTAFSMPIWSYFICIEEWVEGLLGNLLCSLAASTSIMTSLASLQTLMAVSVERFIGICFPLRRAVVTARNNRRVTRMIWAVSVAMAAPAAFLYTVHNSHGRLRCVNNLSTRNPELRKVYYTVIFALMFGLPVLVMSILYILIAKKLWSSRIPGQQSDASRRAARRRKQSILRMLVILVLAFVGCWLPVHIEWFMEVYQSTARREEQAIVLAHAYSALNPVLFFLFNGRFRDEFIKILRLHCCFKPTSFVREHPNTTGSVFDGTEALRSYKLSLTPSNPPSGVRLLKITSTHESRAT</sequence>
<keyword evidence="5 9" id="KW-0472">Membrane</keyword>
<feature type="transmembrane region" description="Helical" evidence="9">
    <location>
        <begin position="193"/>
        <end position="217"/>
    </location>
</feature>
<feature type="transmembrane region" description="Helical" evidence="9">
    <location>
        <begin position="66"/>
        <end position="85"/>
    </location>
</feature>
<feature type="transmembrane region" description="Helical" evidence="9">
    <location>
        <begin position="152"/>
        <end position="173"/>
    </location>
</feature>
<dbReference type="Gene3D" id="1.20.1070.10">
    <property type="entry name" value="Rhodopsin 7-helix transmembrane proteins"/>
    <property type="match status" value="1"/>
</dbReference>
<dbReference type="PANTHER" id="PTHR45695">
    <property type="entry name" value="LEUCOKININ RECEPTOR-RELATED"/>
    <property type="match status" value="1"/>
</dbReference>
<dbReference type="Pfam" id="PF00001">
    <property type="entry name" value="7tm_1"/>
    <property type="match status" value="1"/>
</dbReference>
<keyword evidence="12" id="KW-1185">Reference proteome</keyword>
<dbReference type="Proteomes" id="UP000001593">
    <property type="component" value="Unassembled WGS sequence"/>
</dbReference>
<protein>
    <recommendedName>
        <fullName evidence="10">G-protein coupled receptors family 1 profile domain-containing protein</fullName>
    </recommendedName>
</protein>
<comment type="subcellular location">
    <subcellularLocation>
        <location evidence="1">Membrane</location>
        <topology evidence="1">Multi-pass membrane protein</topology>
    </subcellularLocation>
</comment>
<dbReference type="FunFam" id="1.20.1070.10:FF:000291">
    <property type="entry name" value="Predicted protein"/>
    <property type="match status" value="1"/>
</dbReference>
<dbReference type="InParanoid" id="A7RN95"/>
<evidence type="ECO:0000256" key="4">
    <source>
        <dbReference type="ARBA" id="ARBA00023040"/>
    </source>
</evidence>
<keyword evidence="2 8" id="KW-0812">Transmembrane</keyword>
<evidence type="ECO:0000313" key="12">
    <source>
        <dbReference type="Proteomes" id="UP000001593"/>
    </source>
</evidence>
<evidence type="ECO:0000256" key="5">
    <source>
        <dbReference type="ARBA" id="ARBA00023136"/>
    </source>
</evidence>
<dbReference type="HOGENOM" id="CLU_009579_6_0_1"/>
<dbReference type="GO" id="GO:0004930">
    <property type="term" value="F:G protein-coupled receptor activity"/>
    <property type="evidence" value="ECO:0007669"/>
    <property type="project" value="UniProtKB-KW"/>
</dbReference>
<dbReference type="EMBL" id="DS469522">
    <property type="protein sequence ID" value="EDO47025.1"/>
    <property type="molecule type" value="Genomic_DNA"/>
</dbReference>
<keyword evidence="6 8" id="KW-0675">Receptor</keyword>
<evidence type="ECO:0000256" key="6">
    <source>
        <dbReference type="ARBA" id="ARBA00023170"/>
    </source>
</evidence>
<evidence type="ECO:0000256" key="3">
    <source>
        <dbReference type="ARBA" id="ARBA00022989"/>
    </source>
</evidence>
<organism evidence="11 12">
    <name type="scientific">Nematostella vectensis</name>
    <name type="common">Starlet sea anemone</name>
    <dbReference type="NCBI Taxonomy" id="45351"/>
    <lineage>
        <taxon>Eukaryota</taxon>
        <taxon>Metazoa</taxon>
        <taxon>Cnidaria</taxon>
        <taxon>Anthozoa</taxon>
        <taxon>Hexacorallia</taxon>
        <taxon>Actiniaria</taxon>
        <taxon>Edwardsiidae</taxon>
        <taxon>Nematostella</taxon>
    </lineage>
</organism>
<dbReference type="CDD" id="cd00637">
    <property type="entry name" value="7tm_classA_rhodopsin-like"/>
    <property type="match status" value="1"/>
</dbReference>
<gene>
    <name evidence="11" type="ORF">NEMVEDRAFT_v1g199620</name>
</gene>
<dbReference type="PhylomeDB" id="A7RN95"/>
<evidence type="ECO:0000256" key="9">
    <source>
        <dbReference type="SAM" id="Phobius"/>
    </source>
</evidence>
<evidence type="ECO:0000259" key="10">
    <source>
        <dbReference type="PROSITE" id="PS50262"/>
    </source>
</evidence>
<dbReference type="PROSITE" id="PS50262">
    <property type="entry name" value="G_PROTEIN_RECEP_F1_2"/>
    <property type="match status" value="1"/>
</dbReference>